<evidence type="ECO:0000256" key="1">
    <source>
        <dbReference type="ARBA" id="ARBA00007749"/>
    </source>
</evidence>
<dbReference type="SMART" id="SM00849">
    <property type="entry name" value="Lactamase_B"/>
    <property type="match status" value="1"/>
</dbReference>
<dbReference type="AlphaFoldDB" id="A0A1J5SYX8"/>
<proteinExistence type="inferred from homology"/>
<keyword evidence="4" id="KW-0862">Zinc</keyword>
<evidence type="ECO:0000256" key="3">
    <source>
        <dbReference type="ARBA" id="ARBA00022801"/>
    </source>
</evidence>
<protein>
    <submittedName>
        <fullName evidence="6">Putative quorum-quenching lactonase YtnP</fullName>
        <ecNumber evidence="6">3.1.1.-</ecNumber>
    </submittedName>
</protein>
<evidence type="ECO:0000259" key="5">
    <source>
        <dbReference type="SMART" id="SM00849"/>
    </source>
</evidence>
<gene>
    <name evidence="6" type="primary">ytnP_3</name>
    <name evidence="6" type="ORF">GALL_127640</name>
</gene>
<dbReference type="EC" id="3.1.1.-" evidence="6"/>
<name>A0A1J5SYX8_9ZZZZ</name>
<dbReference type="InterPro" id="IPR036866">
    <property type="entry name" value="RibonucZ/Hydroxyglut_hydro"/>
</dbReference>
<keyword evidence="3 6" id="KW-0378">Hydrolase</keyword>
<dbReference type="GO" id="GO:0046872">
    <property type="term" value="F:metal ion binding"/>
    <property type="evidence" value="ECO:0007669"/>
    <property type="project" value="UniProtKB-KW"/>
</dbReference>
<dbReference type="PANTHER" id="PTHR42978">
    <property type="entry name" value="QUORUM-QUENCHING LACTONASE YTNP-RELATED-RELATED"/>
    <property type="match status" value="1"/>
</dbReference>
<sequence>MVRNPNLPIYRFNVGDFECATLAAFTRDIPSPHPFFAPQATSEQLAAALARECLPSQSLRLYFNVLLVRTGRQNILIDAGFARNAVPAAFNVADNLASLGLEPGDIDSVILTHAHGDHMGGLLDDAGKPVFTRAQHFCSAEEIDFWTSPKPDFSKSRLDEKSQAASIAAARQVFAAIPFSRITPTATLPDGLTATLAPGHTPGHINLRIRSGAEVLHHMVDLGHHFAVMLPHPDWTVGFDVNPDLAVATRREIFPKLAAEGARVFGYHMPFPALGHIQASGDGFRWVPELWDAHL</sequence>
<dbReference type="PANTHER" id="PTHR42978:SF6">
    <property type="entry name" value="QUORUM-QUENCHING LACTONASE YTNP-RELATED"/>
    <property type="match status" value="1"/>
</dbReference>
<feature type="domain" description="Metallo-beta-lactamase" evidence="5">
    <location>
        <begin position="62"/>
        <end position="268"/>
    </location>
</feature>
<evidence type="ECO:0000256" key="2">
    <source>
        <dbReference type="ARBA" id="ARBA00022723"/>
    </source>
</evidence>
<organism evidence="6">
    <name type="scientific">mine drainage metagenome</name>
    <dbReference type="NCBI Taxonomy" id="410659"/>
    <lineage>
        <taxon>unclassified sequences</taxon>
        <taxon>metagenomes</taxon>
        <taxon>ecological metagenomes</taxon>
    </lineage>
</organism>
<dbReference type="Pfam" id="PF00753">
    <property type="entry name" value="Lactamase_B"/>
    <property type="match status" value="1"/>
</dbReference>
<evidence type="ECO:0000313" key="6">
    <source>
        <dbReference type="EMBL" id="OIR05206.1"/>
    </source>
</evidence>
<evidence type="ECO:0000256" key="4">
    <source>
        <dbReference type="ARBA" id="ARBA00022833"/>
    </source>
</evidence>
<dbReference type="SUPFAM" id="SSF56281">
    <property type="entry name" value="Metallo-hydrolase/oxidoreductase"/>
    <property type="match status" value="1"/>
</dbReference>
<dbReference type="GO" id="GO:0016787">
    <property type="term" value="F:hydrolase activity"/>
    <property type="evidence" value="ECO:0007669"/>
    <property type="project" value="UniProtKB-KW"/>
</dbReference>
<dbReference type="EMBL" id="MLJW01000052">
    <property type="protein sequence ID" value="OIR05206.1"/>
    <property type="molecule type" value="Genomic_DNA"/>
</dbReference>
<accession>A0A1J5SYX8</accession>
<comment type="similarity">
    <text evidence="1">Belongs to the metallo-beta-lactamase superfamily.</text>
</comment>
<dbReference type="Gene3D" id="3.60.15.10">
    <property type="entry name" value="Ribonuclease Z/Hydroxyacylglutathione hydrolase-like"/>
    <property type="match status" value="1"/>
</dbReference>
<keyword evidence="2" id="KW-0479">Metal-binding</keyword>
<dbReference type="InterPro" id="IPR051013">
    <property type="entry name" value="MBL_superfamily_lactonases"/>
</dbReference>
<reference evidence="6" key="1">
    <citation type="submission" date="2016-10" db="EMBL/GenBank/DDBJ databases">
        <title>Sequence of Gallionella enrichment culture.</title>
        <authorList>
            <person name="Poehlein A."/>
            <person name="Muehling M."/>
            <person name="Daniel R."/>
        </authorList>
    </citation>
    <scope>NUCLEOTIDE SEQUENCE</scope>
</reference>
<dbReference type="InterPro" id="IPR001279">
    <property type="entry name" value="Metallo-B-lactamas"/>
</dbReference>
<dbReference type="CDD" id="cd07720">
    <property type="entry name" value="OPHC2-like_MBL-fold"/>
    <property type="match status" value="1"/>
</dbReference>
<comment type="caution">
    <text evidence="6">The sequence shown here is derived from an EMBL/GenBank/DDBJ whole genome shotgun (WGS) entry which is preliminary data.</text>
</comment>